<dbReference type="Pfam" id="PF13188">
    <property type="entry name" value="PAS_8"/>
    <property type="match status" value="1"/>
</dbReference>
<dbReference type="OrthoDB" id="9813903at2"/>
<dbReference type="CDD" id="cd00130">
    <property type="entry name" value="PAS"/>
    <property type="match status" value="1"/>
</dbReference>
<dbReference type="InterPro" id="IPR035965">
    <property type="entry name" value="PAS-like_dom_sf"/>
</dbReference>
<accession>A0A5C0AVL3</accession>
<gene>
    <name evidence="4" type="ORF">FXN63_01725</name>
</gene>
<dbReference type="PROSITE" id="PS50887">
    <property type="entry name" value="GGDEF"/>
    <property type="match status" value="1"/>
</dbReference>
<dbReference type="InterPro" id="IPR000014">
    <property type="entry name" value="PAS"/>
</dbReference>
<protein>
    <submittedName>
        <fullName evidence="4">EAL domain-containing protein</fullName>
    </submittedName>
</protein>
<dbReference type="SMART" id="SM00052">
    <property type="entry name" value="EAL"/>
    <property type="match status" value="1"/>
</dbReference>
<feature type="region of interest" description="Disordered" evidence="1">
    <location>
        <begin position="1"/>
        <end position="25"/>
    </location>
</feature>
<organism evidence="4 5">
    <name type="scientific">Pigmentiphaga aceris</name>
    <dbReference type="NCBI Taxonomy" id="1940612"/>
    <lineage>
        <taxon>Bacteria</taxon>
        <taxon>Pseudomonadati</taxon>
        <taxon>Pseudomonadota</taxon>
        <taxon>Betaproteobacteria</taxon>
        <taxon>Burkholderiales</taxon>
        <taxon>Alcaligenaceae</taxon>
        <taxon>Pigmentiphaga</taxon>
    </lineage>
</organism>
<evidence type="ECO:0000313" key="4">
    <source>
        <dbReference type="EMBL" id="QEI04701.1"/>
    </source>
</evidence>
<dbReference type="PANTHER" id="PTHR44757">
    <property type="entry name" value="DIGUANYLATE CYCLASE DGCP"/>
    <property type="match status" value="1"/>
</dbReference>
<dbReference type="InterPro" id="IPR001633">
    <property type="entry name" value="EAL_dom"/>
</dbReference>
<dbReference type="Pfam" id="PF00990">
    <property type="entry name" value="GGDEF"/>
    <property type="match status" value="1"/>
</dbReference>
<dbReference type="Proteomes" id="UP000325161">
    <property type="component" value="Chromosome"/>
</dbReference>
<dbReference type="InterPro" id="IPR052155">
    <property type="entry name" value="Biofilm_reg_signaling"/>
</dbReference>
<keyword evidence="5" id="KW-1185">Reference proteome</keyword>
<feature type="domain" description="GGDEF" evidence="3">
    <location>
        <begin position="326"/>
        <end position="459"/>
    </location>
</feature>
<dbReference type="NCBIfam" id="TIGR00229">
    <property type="entry name" value="sensory_box"/>
    <property type="match status" value="1"/>
</dbReference>
<dbReference type="Gene3D" id="3.30.70.270">
    <property type="match status" value="1"/>
</dbReference>
<dbReference type="Gene3D" id="3.30.450.20">
    <property type="entry name" value="PAS domain"/>
    <property type="match status" value="2"/>
</dbReference>
<dbReference type="InterPro" id="IPR035919">
    <property type="entry name" value="EAL_sf"/>
</dbReference>
<evidence type="ECO:0000259" key="3">
    <source>
        <dbReference type="PROSITE" id="PS50887"/>
    </source>
</evidence>
<dbReference type="FunFam" id="3.30.70.270:FF:000001">
    <property type="entry name" value="Diguanylate cyclase domain protein"/>
    <property type="match status" value="1"/>
</dbReference>
<reference evidence="4 5" key="1">
    <citation type="submission" date="2019-08" db="EMBL/GenBank/DDBJ databases">
        <title>Amphibian skin-associated Pigmentiphaga: genome sequence and occurrence across geography and hosts.</title>
        <authorList>
            <person name="Bletz M.C."/>
            <person name="Bunk B."/>
            <person name="Sproeer C."/>
            <person name="Biwer P."/>
            <person name="Reiter S."/>
            <person name="Rabemananjara F.C.E."/>
            <person name="Schulz S."/>
            <person name="Overmann J."/>
            <person name="Vences M."/>
        </authorList>
    </citation>
    <scope>NUCLEOTIDE SEQUENCE [LARGE SCALE GENOMIC DNA]</scope>
    <source>
        <strain evidence="4 5">Mada1488</strain>
    </source>
</reference>
<dbReference type="RefSeq" id="WP_148812259.1">
    <property type="nucleotide sequence ID" value="NZ_CP043046.1"/>
</dbReference>
<dbReference type="PROSITE" id="PS50883">
    <property type="entry name" value="EAL"/>
    <property type="match status" value="1"/>
</dbReference>
<dbReference type="InterPro" id="IPR000160">
    <property type="entry name" value="GGDEF_dom"/>
</dbReference>
<feature type="compositionally biased region" description="Pro residues" evidence="1">
    <location>
        <begin position="7"/>
        <end position="18"/>
    </location>
</feature>
<dbReference type="SUPFAM" id="SSF55073">
    <property type="entry name" value="Nucleotide cyclase"/>
    <property type="match status" value="1"/>
</dbReference>
<dbReference type="SUPFAM" id="SSF141868">
    <property type="entry name" value="EAL domain-like"/>
    <property type="match status" value="1"/>
</dbReference>
<proteinExistence type="predicted"/>
<evidence type="ECO:0000259" key="2">
    <source>
        <dbReference type="PROSITE" id="PS50883"/>
    </source>
</evidence>
<dbReference type="EMBL" id="CP043046">
    <property type="protein sequence ID" value="QEI04701.1"/>
    <property type="molecule type" value="Genomic_DNA"/>
</dbReference>
<dbReference type="CDD" id="cd01949">
    <property type="entry name" value="GGDEF"/>
    <property type="match status" value="1"/>
</dbReference>
<dbReference type="CDD" id="cd01948">
    <property type="entry name" value="EAL"/>
    <property type="match status" value="1"/>
</dbReference>
<dbReference type="Gene3D" id="3.20.20.450">
    <property type="entry name" value="EAL domain"/>
    <property type="match status" value="1"/>
</dbReference>
<name>A0A5C0AVL3_9BURK</name>
<dbReference type="Pfam" id="PF00563">
    <property type="entry name" value="EAL"/>
    <property type="match status" value="1"/>
</dbReference>
<evidence type="ECO:0000256" key="1">
    <source>
        <dbReference type="SAM" id="MobiDB-lite"/>
    </source>
</evidence>
<evidence type="ECO:0000313" key="5">
    <source>
        <dbReference type="Proteomes" id="UP000325161"/>
    </source>
</evidence>
<dbReference type="SUPFAM" id="SSF55785">
    <property type="entry name" value="PYP-like sensor domain (PAS domain)"/>
    <property type="match status" value="1"/>
</dbReference>
<dbReference type="InterPro" id="IPR043128">
    <property type="entry name" value="Rev_trsase/Diguanyl_cyclase"/>
</dbReference>
<dbReference type="InterPro" id="IPR029787">
    <property type="entry name" value="Nucleotide_cyclase"/>
</dbReference>
<dbReference type="SMART" id="SM00267">
    <property type="entry name" value="GGDEF"/>
    <property type="match status" value="1"/>
</dbReference>
<dbReference type="KEGG" id="pacr:FXN63_01725"/>
<dbReference type="AlphaFoldDB" id="A0A5C0AVL3"/>
<dbReference type="PANTHER" id="PTHR44757:SF2">
    <property type="entry name" value="BIOFILM ARCHITECTURE MAINTENANCE PROTEIN MBAA"/>
    <property type="match status" value="1"/>
</dbReference>
<dbReference type="NCBIfam" id="TIGR00254">
    <property type="entry name" value="GGDEF"/>
    <property type="match status" value="1"/>
</dbReference>
<sequence length="718" mass="79247">MSEHDLPPAPIESDPPSPIERRPRTALQRRQAAVNEVPATPDVLRQALQHAEHAQRLLETALWASGESIWEWSADTDAYVVRWFPAADAPARVSSGTLTSFISTLLPAHRDAFRLNWRLHATGASDVLDTAVQRDFRTGPRWIRLRGKAVSFQPDGQASRIVGTVKDITMQRDADYASQLMASAFASSRDAMVMLREDLRIIEANVAFHALLGVEPGSVAGADLRRYLDVPPALLAQIDLSGYAQCETSFHKADRLVPVEMSLSRFKAEPGAVSYLGITIRDIADRKRAENELERIARYDTLTQLPNRAALQSHLAQALRTVSNDNQLAVLFIDLDGFKEVNDSLGHEAGDEMLRTMAERLVATVPTHDMLARWGGDEFVAALRIGNEPERARRVARRILADLSQRITVRGHVLSMSGSIGIAFAPLDGADTESVLRHADAAMYAAKNAGKNRFALYHSGLAADALHRMTLLTQLRSAVERGQIDFVLQPKFDRDGTMSGAEVLARWNSEAHGVVSPAVFIPLAEQGGMAVALGNQAIDRAAYYAAALGRAGHRMPIAVNVSPLQVMEGQLNHVLHTACNRHRIEPWQLELEVTESVFLQDFDASEQRLTALRAEGFKIAMDDFGTGYSSLSYLRRLPVDTIKIDRTFLIDVNEDEKSRRLLAGVVTLCGTLGLSTIAEGVETEAQYRLLKSLGVDQYQGFYLARPMNLDDMLTILKR</sequence>
<feature type="domain" description="EAL" evidence="2">
    <location>
        <begin position="468"/>
        <end position="718"/>
    </location>
</feature>
<dbReference type="GO" id="GO:0003824">
    <property type="term" value="F:catalytic activity"/>
    <property type="evidence" value="ECO:0007669"/>
    <property type="project" value="UniProtKB-ARBA"/>
</dbReference>